<keyword evidence="5" id="KW-0732">Signal</keyword>
<evidence type="ECO:0000313" key="7">
    <source>
        <dbReference type="EMBL" id="KAK7231145.1"/>
    </source>
</evidence>
<dbReference type="InterPro" id="IPR012337">
    <property type="entry name" value="RNaseH-like_sf"/>
</dbReference>
<dbReference type="InterPro" id="IPR036397">
    <property type="entry name" value="RNaseH_sf"/>
</dbReference>
<evidence type="ECO:0000256" key="1">
    <source>
        <dbReference type="ARBA" id="ARBA00022722"/>
    </source>
</evidence>
<dbReference type="Gene3D" id="3.30.420.10">
    <property type="entry name" value="Ribonuclease H-like superfamily/Ribonuclease H"/>
    <property type="match status" value="1"/>
</dbReference>
<reference evidence="7 8" key="1">
    <citation type="submission" date="2024-03" db="EMBL/GenBank/DDBJ databases">
        <title>Aureococcus anophagefferens CCMP1851 and Kratosvirus quantuckense: Draft genome of a second virus-susceptible host strain in the model system.</title>
        <authorList>
            <person name="Chase E."/>
            <person name="Truchon A.R."/>
            <person name="Schepens W."/>
            <person name="Wilhelm S.W."/>
        </authorList>
    </citation>
    <scope>NUCLEOTIDE SEQUENCE [LARGE SCALE GENOMIC DNA]</scope>
    <source>
        <strain evidence="7 8">CCMP1851</strain>
    </source>
</reference>
<feature type="domain" description="Exonuclease" evidence="6">
    <location>
        <begin position="68"/>
        <end position="266"/>
    </location>
</feature>
<proteinExistence type="predicted"/>
<feature type="signal peptide" evidence="5">
    <location>
        <begin position="1"/>
        <end position="31"/>
    </location>
</feature>
<evidence type="ECO:0000256" key="3">
    <source>
        <dbReference type="ARBA" id="ARBA00022839"/>
    </source>
</evidence>
<organism evidence="7 8">
    <name type="scientific">Aureococcus anophagefferens</name>
    <name type="common">Harmful bloom alga</name>
    <dbReference type="NCBI Taxonomy" id="44056"/>
    <lineage>
        <taxon>Eukaryota</taxon>
        <taxon>Sar</taxon>
        <taxon>Stramenopiles</taxon>
        <taxon>Ochrophyta</taxon>
        <taxon>Pelagophyceae</taxon>
        <taxon>Pelagomonadales</taxon>
        <taxon>Pelagomonadaceae</taxon>
        <taxon>Aureococcus</taxon>
    </lineage>
</organism>
<keyword evidence="1" id="KW-0540">Nuclease</keyword>
<sequence length="288" mass="31755">MGRRSTARAALLWLSLLAELACPLTPKGARAAGVKARGNSRTKRAKSAAPPVSAASFKSKESGLAPDVIGALDFECTCEPGWDYIHEIIEFPVVLFDTRTREITDSFHSYVRPTENATLSAFCTDLTGIEQATVDAAPTLPEVLDDLDAWLRARGLVGAEPAASFALATDGWDLEHFLDVELSRKLLYKPGDYLDRWVDLSKAFDLRRAARDVENGRKKGRSRRRSNLNTMLRHHKMEFEGRLHSGIDDATNLARVGIALLEAREDWPLRVNDALPGASLLGDSDEQQ</sequence>
<evidence type="ECO:0000313" key="8">
    <source>
        <dbReference type="Proteomes" id="UP001363151"/>
    </source>
</evidence>
<dbReference type="SMART" id="SM00479">
    <property type="entry name" value="EXOIII"/>
    <property type="match status" value="1"/>
</dbReference>
<evidence type="ECO:0000256" key="2">
    <source>
        <dbReference type="ARBA" id="ARBA00022801"/>
    </source>
</evidence>
<dbReference type="PANTHER" id="PTHR23044:SF61">
    <property type="entry name" value="3'-5' EXORIBONUCLEASE 1-RELATED"/>
    <property type="match status" value="1"/>
</dbReference>
<keyword evidence="3" id="KW-0269">Exonuclease</keyword>
<dbReference type="InterPro" id="IPR047201">
    <property type="entry name" value="ERI-1_3'hExo-like"/>
</dbReference>
<dbReference type="InterPro" id="IPR013520">
    <property type="entry name" value="Ribonucl_H"/>
</dbReference>
<gene>
    <name evidence="7" type="primary">ERI1</name>
    <name evidence="7" type="ORF">SO694_0007103</name>
</gene>
<keyword evidence="2" id="KW-0378">Hydrolase</keyword>
<evidence type="ECO:0000259" key="6">
    <source>
        <dbReference type="SMART" id="SM00479"/>
    </source>
</evidence>
<name>A0ABR1FHY7_AURAN</name>
<protein>
    <submittedName>
        <fullName evidence="7">Exoribonuclease</fullName>
    </submittedName>
</protein>
<comment type="caution">
    <text evidence="7">The sequence shown here is derived from an EMBL/GenBank/DDBJ whole genome shotgun (WGS) entry which is preliminary data.</text>
</comment>
<dbReference type="Pfam" id="PF00929">
    <property type="entry name" value="RNase_T"/>
    <property type="match status" value="1"/>
</dbReference>
<evidence type="ECO:0000256" key="4">
    <source>
        <dbReference type="SAM" id="MobiDB-lite"/>
    </source>
</evidence>
<accession>A0ABR1FHY7</accession>
<dbReference type="EMBL" id="JBBJCI010000419">
    <property type="protein sequence ID" value="KAK7231145.1"/>
    <property type="molecule type" value="Genomic_DNA"/>
</dbReference>
<dbReference type="CDD" id="cd06133">
    <property type="entry name" value="ERI-1_3'hExo_like"/>
    <property type="match status" value="1"/>
</dbReference>
<dbReference type="InterPro" id="IPR051274">
    <property type="entry name" value="3-5_Exoribonuclease"/>
</dbReference>
<feature type="chain" id="PRO_5046852816" evidence="5">
    <location>
        <begin position="32"/>
        <end position="288"/>
    </location>
</feature>
<keyword evidence="8" id="KW-1185">Reference proteome</keyword>
<feature type="region of interest" description="Disordered" evidence="4">
    <location>
        <begin position="33"/>
        <end position="54"/>
    </location>
</feature>
<dbReference type="SUPFAM" id="SSF53098">
    <property type="entry name" value="Ribonuclease H-like"/>
    <property type="match status" value="1"/>
</dbReference>
<dbReference type="Proteomes" id="UP001363151">
    <property type="component" value="Unassembled WGS sequence"/>
</dbReference>
<evidence type="ECO:0000256" key="5">
    <source>
        <dbReference type="SAM" id="SignalP"/>
    </source>
</evidence>
<dbReference type="PANTHER" id="PTHR23044">
    <property type="entry name" value="3'-5' EXONUCLEASE ERI1-RELATED"/>
    <property type="match status" value="1"/>
</dbReference>